<dbReference type="Pfam" id="PF16501">
    <property type="entry name" value="SCAPER_N"/>
    <property type="match status" value="1"/>
</dbReference>
<protein>
    <submittedName>
        <fullName evidence="5">S phase cyclin A-associated protein in the endoplasmic reticulum isoform X2</fullName>
    </submittedName>
</protein>
<feature type="compositionally biased region" description="Polar residues" evidence="2">
    <location>
        <begin position="701"/>
        <end position="720"/>
    </location>
</feature>
<feature type="compositionally biased region" description="Polar residues" evidence="2">
    <location>
        <begin position="954"/>
        <end position="965"/>
    </location>
</feature>
<feature type="compositionally biased region" description="Polar residues" evidence="2">
    <location>
        <begin position="1399"/>
        <end position="1416"/>
    </location>
</feature>
<feature type="coiled-coil region" evidence="1">
    <location>
        <begin position="1144"/>
        <end position="1196"/>
    </location>
</feature>
<keyword evidence="4" id="KW-1185">Reference proteome</keyword>
<evidence type="ECO:0000259" key="3">
    <source>
        <dbReference type="Pfam" id="PF16501"/>
    </source>
</evidence>
<dbReference type="Proteomes" id="UP000694904">
    <property type="component" value="Chromosome 3"/>
</dbReference>
<evidence type="ECO:0000256" key="1">
    <source>
        <dbReference type="SAM" id="Coils"/>
    </source>
</evidence>
<dbReference type="PANTHER" id="PTHR31434:SF2">
    <property type="entry name" value="S PHASE CYCLIN A-ASSOCIATED PROTEIN IN THE ENDOPLASMIC RETICULUM"/>
    <property type="match status" value="1"/>
</dbReference>
<name>A0ABM1NWZ6_DROAR</name>
<sequence>MEMREVLSREGREAKNLLVYQFCDETTASGVGVGAGRDGAVINGDCYPTPTSRKPPMAPPKSPNGMQTPKHCQSPTTTGAAARSKPGSAGLAGSSGPRVRSASTGRDKKSELQARYWALLFGNLQRAVNEIYQTVECYENISSCQEAILVLENYVRDFKALSEWFKVSWDYESRPVQQRPHSLAWEVRKSNPTPRVRTKSLCSPTASGKSSPALFPCNSGKTSPCCDGHVTPKKLLRACDPLPRGAMRVNVRELFSSNKSRNARGSPNSDVQEVQEMQEVQEVHELQTPQLELQPPQLELQPPQLELQTPQLELQTPHLELQTPQLDLSDDKSYVELNTQYSQTDLEDPHLTLADLREKMAREKEEREAAEREKAEQELAEKEAAAKEIADQVAAEQEAAEQDATEQERKVTEAEAAVKQLAGLPAAQPAIQPAIQPAAFAETQQPAVNVPLPEHIPQPPLAPAATPLAVVEPTAVQLTVSRLDAMENVLLHAQANKQPTPPNTLLKPVAALPERRQPEKLQQLSNAPAMQNSPLKYSSVLNRPAAMRGSTPRANVPPMSAAAANSKLAYSKPGAKAAAPLNGLRRSSNNNANNNNAKPFVTRSARLAAAQPPPRPASKAECYGPPNNVATRLSARSRTMLDMNGNAVGAAAAAAVMPRPSLSRRVGSQLNVTGASGASNPNLGKRASAPTVRLSSREDIASSTSTLKASNEQLSSSRSTLKLEERHSEPKQLMDANDGWHTVKNRRRTSMHWSNRFNQPTGYASLPTLALLNEQKEEKDKQQREKAAAAAAAAAASKAGQASSKPKATAAETKAKAGQKAAKVMAPPASRPEIKNAKAKVNSFPAQRAGAQIKKQDNQQEKHKDKELEKSKENDNDKEKEKEKEKSKPATALTRSSSNFTQNNTASAANARATIIKRQKSDLTGLKMTSLHKEYMRSEKNALRKQQKEQQEQSKGNNAQATDNESNNDDHNKIDIKIQTNCEFSKTIGELYESIARCKLPNGCVKPNASLLAACDEIEEQTAEDVEEERNERILVEVQESLERQIRELESTEIDVDTETDETDGEVQLEEQDDSTDQALDDAVVFVTMSDDENASLELRYQALLSDMSWNERAEALATLQAYVARHPGRAQELHQKLSSPSRRRSLQETLKKYQAKQARAQQKRALLQQEKAAKLQQLFVRVEDVKAAKKQLIEDKRLKMEGRLQRAAENRELYLRQIIEKAHDEDKKLKEINFIKNIEAQNKRLDLLEAFKETEGRLQDLEQERQKRVEEKAAKEAAVERRRQALEKERLLKLEKMNETRLEKEQRIGKMQEQKERQRQALAREKARDREERLLALQVQQQQTTEELQRKIQQKQLESARRHEENIEHIRQRALELTLPSTRQQDEARGDEEPELLNGNTTSTTEDCDMSSTLSDIGGVAGSREHSRSYKKKMKKLKQRMNQCAADYLATLEPLPAHVKRDSSVPKLLNLVMKGGGNQGLDRTLGNLLRVIPKAQTYDFQAFLNMDGLGVLTNYVISKGLEENSEISKKSVTLAVQLYRNACSVCPQIARHALLGNSIATLFDAISKSFQLPEEKSPQHPVELSTELMLACTEALSSSYVKKNTHPKVPERLPDMINYAVITGLIGMLSRRCMKVRESIEQNQSVMLSLLTTLGFLTRFIDVCAPGPGDPTRLLSAAKSTELFGTVAMLSGCVVPIGECIPPRTTALAASTFNLFVSLASVDSNTFQEVLSVEGPLSLKLLDVMSLILKYSVNQATANARAESSTMLIDLIATLAFFSVNNRRHQELLISEPFAVIFKNLSKLPTQFNPVIYPFLVTMCYNNAPARQVISRDFDLGFLDEYSRSDAAKRNRLIQMMHDKGNNSNNNSSSNNKNSNNNNNQQK</sequence>
<feature type="compositionally biased region" description="Low complexity" evidence="2">
    <location>
        <begin position="1863"/>
        <end position="1884"/>
    </location>
</feature>
<gene>
    <name evidence="5" type="primary">LOC108611395</name>
</gene>
<dbReference type="GeneID" id="108611395"/>
<dbReference type="RefSeq" id="XP_017859482.1">
    <property type="nucleotide sequence ID" value="XM_018003993.1"/>
</dbReference>
<accession>A0ABM1NWZ6</accession>
<feature type="region of interest" description="Disordered" evidence="2">
    <location>
        <begin position="1859"/>
        <end position="1884"/>
    </location>
</feature>
<feature type="compositionally biased region" description="Polar residues" evidence="2">
    <location>
        <begin position="671"/>
        <end position="682"/>
    </location>
</feature>
<feature type="compositionally biased region" description="Basic and acidic residues" evidence="2">
    <location>
        <begin position="854"/>
        <end position="888"/>
    </location>
</feature>
<feature type="compositionally biased region" description="Basic and acidic residues" evidence="2">
    <location>
        <begin position="721"/>
        <end position="732"/>
    </location>
</feature>
<proteinExistence type="predicted"/>
<feature type="region of interest" description="Disordered" evidence="2">
    <location>
        <begin position="776"/>
        <end position="908"/>
    </location>
</feature>
<keyword evidence="1" id="KW-0175">Coiled coil</keyword>
<dbReference type="InterPro" id="IPR032446">
    <property type="entry name" value="SCAPER_N"/>
</dbReference>
<feature type="compositionally biased region" description="Basic and acidic residues" evidence="2">
    <location>
        <begin position="939"/>
        <end position="952"/>
    </location>
</feature>
<reference evidence="4" key="1">
    <citation type="journal article" date="1997" name="Nucleic Acids Res.">
        <title>tRNAscan-SE: a program for improved detection of transfer RNA genes in genomic sequence.</title>
        <authorList>
            <person name="Lowe T.M."/>
            <person name="Eddy S.R."/>
        </authorList>
    </citation>
    <scope>NUCLEOTIDE SEQUENCE [LARGE SCALE GENOMIC DNA]</scope>
</reference>
<feature type="domain" description="S phase cyclin A-associated protein in the endoplasmic reticulum N-terminal" evidence="3">
    <location>
        <begin position="103"/>
        <end position="198"/>
    </location>
</feature>
<dbReference type="PANTHER" id="PTHR31434">
    <property type="entry name" value="S PHASE CYCLIN A-ASSOCIATED PROTEIN IN THE ENDOPLASMIC RETICULUM"/>
    <property type="match status" value="1"/>
</dbReference>
<reference evidence="4" key="2">
    <citation type="journal article" date="2016" name="G3 (Bethesda)">
        <title>Genome Evolution in Three Species of Cactophilic Drosophila.</title>
        <authorList>
            <person name="Sanchez-Flores A."/>
            <person name="Penazola F."/>
            <person name="Carpinteyro-Ponce J."/>
            <person name="Nazario-Yepiz N."/>
            <person name="Abreu-Goodger C."/>
            <person name="Machado C.A."/>
            <person name="Markow T.A."/>
        </authorList>
    </citation>
    <scope>NUCLEOTIDE SEQUENCE [LARGE SCALE GENOMIC DNA]</scope>
</reference>
<evidence type="ECO:0000313" key="5">
    <source>
        <dbReference type="RefSeq" id="XP_017859482.1"/>
    </source>
</evidence>
<feature type="compositionally biased region" description="Basic and acidic residues" evidence="2">
    <location>
        <begin position="361"/>
        <end position="390"/>
    </location>
</feature>
<feature type="compositionally biased region" description="Low complexity" evidence="2">
    <location>
        <begin position="896"/>
        <end position="908"/>
    </location>
</feature>
<feature type="region of interest" description="Disordered" evidence="2">
    <location>
        <begin position="361"/>
        <end position="412"/>
    </location>
</feature>
<feature type="region of interest" description="Disordered" evidence="2">
    <location>
        <begin position="1054"/>
        <end position="1075"/>
    </location>
</feature>
<feature type="compositionally biased region" description="Basic and acidic residues" evidence="2">
    <location>
        <begin position="776"/>
        <end position="787"/>
    </location>
</feature>
<feature type="compositionally biased region" description="Low complexity" evidence="2">
    <location>
        <begin position="84"/>
        <end position="97"/>
    </location>
</feature>
<feature type="region of interest" description="Disordered" evidence="2">
    <location>
        <begin position="45"/>
        <end position="107"/>
    </location>
</feature>
<reference evidence="5" key="3">
    <citation type="submission" date="2025-08" db="UniProtKB">
        <authorList>
            <consortium name="RefSeq"/>
        </authorList>
    </citation>
    <scope>IDENTIFICATION</scope>
    <source>
        <tissue evidence="5">Whole organism</tissue>
    </source>
</reference>
<feature type="compositionally biased region" description="Low complexity" evidence="2">
    <location>
        <begin position="788"/>
        <end position="826"/>
    </location>
</feature>
<evidence type="ECO:0000256" key="2">
    <source>
        <dbReference type="SAM" id="MobiDB-lite"/>
    </source>
</evidence>
<feature type="region of interest" description="Disordered" evidence="2">
    <location>
        <begin position="939"/>
        <end position="972"/>
    </location>
</feature>
<feature type="compositionally biased region" description="Polar residues" evidence="2">
    <location>
        <begin position="64"/>
        <end position="79"/>
    </location>
</feature>
<feature type="region of interest" description="Disordered" evidence="2">
    <location>
        <begin position="1373"/>
        <end position="1429"/>
    </location>
</feature>
<feature type="region of interest" description="Disordered" evidence="2">
    <location>
        <begin position="1304"/>
        <end position="1328"/>
    </location>
</feature>
<evidence type="ECO:0000313" key="4">
    <source>
        <dbReference type="Proteomes" id="UP000694904"/>
    </source>
</evidence>
<organism evidence="4 5">
    <name type="scientific">Drosophila arizonae</name>
    <name type="common">Fruit fly</name>
    <dbReference type="NCBI Taxonomy" id="7263"/>
    <lineage>
        <taxon>Eukaryota</taxon>
        <taxon>Metazoa</taxon>
        <taxon>Ecdysozoa</taxon>
        <taxon>Arthropoda</taxon>
        <taxon>Hexapoda</taxon>
        <taxon>Insecta</taxon>
        <taxon>Pterygota</taxon>
        <taxon>Neoptera</taxon>
        <taxon>Endopterygota</taxon>
        <taxon>Diptera</taxon>
        <taxon>Brachycera</taxon>
        <taxon>Muscomorpha</taxon>
        <taxon>Ephydroidea</taxon>
        <taxon>Drosophilidae</taxon>
        <taxon>Drosophila</taxon>
    </lineage>
</organism>
<feature type="region of interest" description="Disordered" evidence="2">
    <location>
        <begin position="671"/>
        <end position="735"/>
    </location>
</feature>